<dbReference type="Ensembl" id="ENSMMOT00000024444.1">
    <property type="protein sequence ID" value="ENSMMOP00000024042.1"/>
    <property type="gene ID" value="ENSMMOG00000018293.1"/>
</dbReference>
<evidence type="ECO:0000256" key="1">
    <source>
        <dbReference type="ARBA" id="ARBA00004138"/>
    </source>
</evidence>
<feature type="region of interest" description="Disordered" evidence="7">
    <location>
        <begin position="132"/>
        <end position="165"/>
    </location>
</feature>
<dbReference type="FunFam" id="2.60.40.150:FF:000073">
    <property type="entry name" value="protein fantom isoform X1"/>
    <property type="match status" value="1"/>
</dbReference>
<comment type="subcellular location">
    <subcellularLocation>
        <location evidence="1">Cell projection</location>
        <location evidence="1">Cilium</location>
    </subcellularLocation>
</comment>
<evidence type="ECO:0000259" key="8">
    <source>
        <dbReference type="PROSITE" id="PS50004"/>
    </source>
</evidence>
<evidence type="ECO:0000256" key="3">
    <source>
        <dbReference type="ARBA" id="ARBA00023054"/>
    </source>
</evidence>
<evidence type="ECO:0000313" key="10">
    <source>
        <dbReference type="Proteomes" id="UP000261620"/>
    </source>
</evidence>
<keyword evidence="4" id="KW-0969">Cilium</keyword>
<evidence type="ECO:0000256" key="4">
    <source>
        <dbReference type="ARBA" id="ARBA00023069"/>
    </source>
</evidence>
<dbReference type="InterPro" id="IPR000008">
    <property type="entry name" value="C2_dom"/>
</dbReference>
<feature type="coiled-coil region" evidence="6">
    <location>
        <begin position="97"/>
        <end position="131"/>
    </location>
</feature>
<dbReference type="PROSITE" id="PS50004">
    <property type="entry name" value="C2"/>
    <property type="match status" value="1"/>
</dbReference>
<dbReference type="Pfam" id="PF00168">
    <property type="entry name" value="C2"/>
    <property type="match status" value="1"/>
</dbReference>
<comment type="similarity">
    <text evidence="2">Belongs to the RPGRIP1 family.</text>
</comment>
<keyword evidence="3 6" id="KW-0175">Coiled coil</keyword>
<evidence type="ECO:0000256" key="7">
    <source>
        <dbReference type="SAM" id="MobiDB-lite"/>
    </source>
</evidence>
<reference evidence="9" key="2">
    <citation type="submission" date="2025-09" db="UniProtKB">
        <authorList>
            <consortium name="Ensembl"/>
        </authorList>
    </citation>
    <scope>IDENTIFICATION</scope>
</reference>
<dbReference type="PANTHER" id="PTHR14240:SF1">
    <property type="entry name" value="PROTEIN FANTOM-RELATED"/>
    <property type="match status" value="1"/>
</dbReference>
<feature type="coiled-coil region" evidence="6">
    <location>
        <begin position="892"/>
        <end position="919"/>
    </location>
</feature>
<dbReference type="InterPro" id="IPR021656">
    <property type="entry name" value="C2-C2_1"/>
</dbReference>
<dbReference type="GO" id="GO:0005856">
    <property type="term" value="C:cytoskeleton"/>
    <property type="evidence" value="ECO:0007669"/>
    <property type="project" value="UniProtKB-ARBA"/>
</dbReference>
<dbReference type="PANTHER" id="PTHR14240">
    <property type="entry name" value="RETINITIS PIGMENTOSA GTPASE REGULATOR-INTERACTING PROTEIN"/>
    <property type="match status" value="1"/>
</dbReference>
<evidence type="ECO:0000256" key="2">
    <source>
        <dbReference type="ARBA" id="ARBA00006042"/>
    </source>
</evidence>
<dbReference type="Proteomes" id="UP000261620">
    <property type="component" value="Unplaced"/>
</dbReference>
<protein>
    <recommendedName>
        <fullName evidence="8">C2 domain-containing protein</fullName>
    </recommendedName>
</protein>
<dbReference type="Gene3D" id="2.60.40.150">
    <property type="entry name" value="C2 domain"/>
    <property type="match status" value="3"/>
</dbReference>
<dbReference type="SUPFAM" id="SSF49562">
    <property type="entry name" value="C2 domain (Calcium/lipid-binding domain, CaLB)"/>
    <property type="match status" value="2"/>
</dbReference>
<dbReference type="GO" id="GO:0032391">
    <property type="term" value="C:photoreceptor connecting cilium"/>
    <property type="evidence" value="ECO:0007669"/>
    <property type="project" value="TreeGrafter"/>
</dbReference>
<dbReference type="SMART" id="SM00239">
    <property type="entry name" value="C2"/>
    <property type="match status" value="2"/>
</dbReference>
<dbReference type="GO" id="GO:1905515">
    <property type="term" value="P:non-motile cilium assembly"/>
    <property type="evidence" value="ECO:0007669"/>
    <property type="project" value="TreeGrafter"/>
</dbReference>
<feature type="coiled-coil region" evidence="6">
    <location>
        <begin position="382"/>
        <end position="430"/>
    </location>
</feature>
<dbReference type="AlphaFoldDB" id="A0A3Q4BS08"/>
<dbReference type="Pfam" id="PF11618">
    <property type="entry name" value="C2-C2_1"/>
    <property type="match status" value="1"/>
</dbReference>
<dbReference type="InterPro" id="IPR041091">
    <property type="entry name" value="RPGRIP1_C"/>
</dbReference>
<dbReference type="GO" id="GO:0046548">
    <property type="term" value="P:retinal rod cell development"/>
    <property type="evidence" value="ECO:0007669"/>
    <property type="project" value="TreeGrafter"/>
</dbReference>
<evidence type="ECO:0000256" key="5">
    <source>
        <dbReference type="ARBA" id="ARBA00023273"/>
    </source>
</evidence>
<keyword evidence="5" id="KW-0966">Cell projection</keyword>
<dbReference type="InterPro" id="IPR031139">
    <property type="entry name" value="RPGRIP1_fam"/>
</dbReference>
<name>A0A3Q4BS08_MOLML</name>
<organism evidence="9 10">
    <name type="scientific">Mola mola</name>
    <name type="common">Ocean sunfish</name>
    <name type="synonym">Tetraodon mola</name>
    <dbReference type="NCBI Taxonomy" id="94237"/>
    <lineage>
        <taxon>Eukaryota</taxon>
        <taxon>Metazoa</taxon>
        <taxon>Chordata</taxon>
        <taxon>Craniata</taxon>
        <taxon>Vertebrata</taxon>
        <taxon>Euteleostomi</taxon>
        <taxon>Actinopterygii</taxon>
        <taxon>Neopterygii</taxon>
        <taxon>Teleostei</taxon>
        <taxon>Neoteleostei</taxon>
        <taxon>Acanthomorphata</taxon>
        <taxon>Eupercaria</taxon>
        <taxon>Tetraodontiformes</taxon>
        <taxon>Molidae</taxon>
        <taxon>Mola</taxon>
    </lineage>
</organism>
<proteinExistence type="inferred from homology"/>
<keyword evidence="10" id="KW-1185">Reference proteome</keyword>
<dbReference type="InterPro" id="IPR035892">
    <property type="entry name" value="C2_domain_sf"/>
</dbReference>
<dbReference type="CDD" id="cd00030">
    <property type="entry name" value="C2"/>
    <property type="match status" value="1"/>
</dbReference>
<evidence type="ECO:0000313" key="9">
    <source>
        <dbReference type="Ensembl" id="ENSMMOP00000024042.1"/>
    </source>
</evidence>
<accession>A0A3Q4BS08</accession>
<feature type="domain" description="C2" evidence="8">
    <location>
        <begin position="727"/>
        <end position="848"/>
    </location>
</feature>
<evidence type="ECO:0000256" key="6">
    <source>
        <dbReference type="SAM" id="Coils"/>
    </source>
</evidence>
<sequence length="1111" mass="127819">MSTLFDETAADIPVRDTTITLSRNARARQDFSRVPREELEDRFLRLHEENLQLKQHIHKQDDKIKKLGTKLMKLVKDRSRLEQLAVGGGQRVSRVRDVEMEEMIEELQDKVRALQRENEGLKQRLLVAKQQLINKQSRRPTPYSHIQSRVSTGLKKPQDDASSPSLIRPKILKSRLLGATCQPSVFLLSRENVIEHQRSQMEEMERTSEMLQEDLRNMKAEYEQKLLQARQQQSSKLRSYIDDNVMMIKLQKQLSDKCNAVTELEGRFIHLQECQRILKTSHDAAIMKVDELSAQLRDERKKGLDLKKQLQSCTITNVRMEQLQERLQDVEQERDLLKESNAKLIDSTFDVSQQQKWQIQEQQLKLQISQLEMALRADLADKNEILDKIKAERDTSEKLTEENKKLHIELLEQKQQLDDLNGRFKFYNRDVMYNPAELTEALLLIKSRKSQKDVEMAEEGAGSVRELRAAHAETILELEKTRKILSMESKICKDYKVELEVVLKKMDSDRAKYEQKLEQQAQLLDTRAAKINKLEAQIRDIAYGSKTHVFKPNITDEQEAEEETLDLNRGDNLLEVQIVGATLSPPSLEMLGDHEPSTFCTYAFYLFELHSTPVVTGHNPKYGFTSKYVVNMDDRFLDYVHRCSVTVELHQALGLDWRTVASAQLPLQQLLEHDGKVHGSAPLFGTSDEIRSFGSVDYWLRLRVPMTETIRLYKEKVKAVGYIHSALSPDKQVSPADSSGWNELYITVQSCRDLQFSGPQQPSPYVVYKFSNFPDHPTTTVHDSCHPHFNDLKSYSVPMDVDLDQYLKSELIQFYVFDYKEEQMDVYMGKARVALLPLAQDQEIAGDYELTDLSGLPAGHIEVTLKWKSAYFPPSGSTRTTVERTFIQKERVGQAKQELHRLEDKAKEEALQKEEEEVRRHHSLLFSQPEDAMSQPLERIRVEVLSLSLRPEGWVALDSSVVRLFVEYSLLDLPTEETPLSLPKPPPGKSINYNYRKGETQPTTGLQYCSALTLEMKIWDSMKSIRFTVVSEPPEEEEQERDCEDVGVAFLRIPDILEKQQDLTETIMGVEDSSEVLGSLTVTVEGLEALQAIMQDKDQERTPVSSLLPSA</sequence>
<feature type="coiled-coil region" evidence="6">
    <location>
        <begin position="496"/>
        <end position="537"/>
    </location>
</feature>
<feature type="coiled-coil region" evidence="6">
    <location>
        <begin position="282"/>
        <end position="347"/>
    </location>
</feature>
<dbReference type="Pfam" id="PF18111">
    <property type="entry name" value="RPGR1_C"/>
    <property type="match status" value="1"/>
</dbReference>
<feature type="coiled-coil region" evidence="6">
    <location>
        <begin position="194"/>
        <end position="232"/>
    </location>
</feature>
<reference evidence="9" key="1">
    <citation type="submission" date="2025-08" db="UniProtKB">
        <authorList>
            <consortium name="Ensembl"/>
        </authorList>
    </citation>
    <scope>IDENTIFICATION</scope>
</reference>